<dbReference type="PROSITE" id="PS51257">
    <property type="entry name" value="PROKAR_LIPOPROTEIN"/>
    <property type="match status" value="1"/>
</dbReference>
<dbReference type="RefSeq" id="WP_248944330.1">
    <property type="nucleotide sequence ID" value="NZ_CBCSGY010000054.1"/>
</dbReference>
<dbReference type="Proteomes" id="UP001165275">
    <property type="component" value="Unassembled WGS sequence"/>
</dbReference>
<evidence type="ECO:0000313" key="2">
    <source>
        <dbReference type="EMBL" id="MCL1028030.1"/>
    </source>
</evidence>
<organism evidence="2 3">
    <name type="scientific">Serratia silvae</name>
    <dbReference type="NCBI Taxonomy" id="2824122"/>
    <lineage>
        <taxon>Bacteria</taxon>
        <taxon>Pseudomonadati</taxon>
        <taxon>Pseudomonadota</taxon>
        <taxon>Gammaproteobacteria</taxon>
        <taxon>Enterobacterales</taxon>
        <taxon>Yersiniaceae</taxon>
        <taxon>Serratia</taxon>
    </lineage>
</organism>
<evidence type="ECO:0000256" key="1">
    <source>
        <dbReference type="SAM" id="SignalP"/>
    </source>
</evidence>
<feature type="chain" id="PRO_5046154142" evidence="1">
    <location>
        <begin position="25"/>
        <end position="156"/>
    </location>
</feature>
<keyword evidence="3" id="KW-1185">Reference proteome</keyword>
<keyword evidence="1" id="KW-0732">Signal</keyword>
<gene>
    <name evidence="2" type="ORF">KAJ71_03070</name>
</gene>
<dbReference type="EMBL" id="JAGQDC010000002">
    <property type="protein sequence ID" value="MCL1028030.1"/>
    <property type="molecule type" value="Genomic_DNA"/>
</dbReference>
<evidence type="ECO:0000313" key="3">
    <source>
        <dbReference type="Proteomes" id="UP001165275"/>
    </source>
</evidence>
<reference evidence="2" key="1">
    <citation type="submission" date="2021-04" db="EMBL/GenBank/DDBJ databases">
        <title>Genome sequence of Serratia sp. arafor3.</title>
        <authorList>
            <person name="Besaury L."/>
        </authorList>
    </citation>
    <scope>NUCLEOTIDE SEQUENCE</scope>
    <source>
        <strain evidence="2">Arafor3</strain>
    </source>
</reference>
<sequence>MKKTLLFLGMLSVGCIGVVTSAVAQNADNKNALKTAINLAELFAEKSTIWSTYPENDAYVFDRSEDNYVVVAKRADGVVALVNKQESYTTPGKMVLMGTYFNCSKMTDATFYVEDVSVDDVAKQLAEPAIDDPERVRGFDASMPVHDLYLVACPQS</sequence>
<protein>
    <submittedName>
        <fullName evidence="2">Uncharacterized protein</fullName>
    </submittedName>
</protein>
<comment type="caution">
    <text evidence="2">The sequence shown here is derived from an EMBL/GenBank/DDBJ whole genome shotgun (WGS) entry which is preliminary data.</text>
</comment>
<proteinExistence type="predicted"/>
<feature type="signal peptide" evidence="1">
    <location>
        <begin position="1"/>
        <end position="24"/>
    </location>
</feature>
<name>A0ABT0K7M7_9GAMM</name>
<accession>A0ABT0K7M7</accession>